<organism evidence="3 4">
    <name type="scientific">Ataeniobius toweri</name>
    <dbReference type="NCBI Taxonomy" id="208326"/>
    <lineage>
        <taxon>Eukaryota</taxon>
        <taxon>Metazoa</taxon>
        <taxon>Chordata</taxon>
        <taxon>Craniata</taxon>
        <taxon>Vertebrata</taxon>
        <taxon>Euteleostomi</taxon>
        <taxon>Actinopterygii</taxon>
        <taxon>Neopterygii</taxon>
        <taxon>Teleostei</taxon>
        <taxon>Neoteleostei</taxon>
        <taxon>Acanthomorphata</taxon>
        <taxon>Ovalentaria</taxon>
        <taxon>Atherinomorphae</taxon>
        <taxon>Cyprinodontiformes</taxon>
        <taxon>Goodeidae</taxon>
        <taxon>Ataeniobius</taxon>
    </lineage>
</organism>
<feature type="domain" description="DUF4806" evidence="2">
    <location>
        <begin position="3"/>
        <end position="91"/>
    </location>
</feature>
<reference evidence="3 4" key="1">
    <citation type="submission" date="2021-07" db="EMBL/GenBank/DDBJ databases">
        <authorList>
            <person name="Palmer J.M."/>
        </authorList>
    </citation>
    <scope>NUCLEOTIDE SEQUENCE [LARGE SCALE GENOMIC DNA]</scope>
    <source>
        <strain evidence="3 4">AT_MEX2019</strain>
        <tissue evidence="3">Muscle</tissue>
    </source>
</reference>
<dbReference type="InterPro" id="IPR032071">
    <property type="entry name" value="DUF4806"/>
</dbReference>
<accession>A0ABU7CFG1</accession>
<dbReference type="EMBL" id="JAHUTI010090211">
    <property type="protein sequence ID" value="MED6261521.1"/>
    <property type="molecule type" value="Genomic_DNA"/>
</dbReference>
<dbReference type="PANTHER" id="PTHR34153">
    <property type="entry name" value="SI:CH211-262H13.3-RELATED-RELATED"/>
    <property type="match status" value="1"/>
</dbReference>
<evidence type="ECO:0000259" key="2">
    <source>
        <dbReference type="Pfam" id="PF16064"/>
    </source>
</evidence>
<feature type="compositionally biased region" description="Polar residues" evidence="1">
    <location>
        <begin position="124"/>
        <end position="139"/>
    </location>
</feature>
<dbReference type="PANTHER" id="PTHR34153:SF2">
    <property type="entry name" value="SI:CH211-262H13.3-RELATED"/>
    <property type="match status" value="1"/>
</dbReference>
<dbReference type="Proteomes" id="UP001345963">
    <property type="component" value="Unassembled WGS sequence"/>
</dbReference>
<proteinExistence type="predicted"/>
<dbReference type="Pfam" id="PF16064">
    <property type="entry name" value="DUF4806"/>
    <property type="match status" value="1"/>
</dbReference>
<evidence type="ECO:0000256" key="1">
    <source>
        <dbReference type="SAM" id="MobiDB-lite"/>
    </source>
</evidence>
<name>A0ABU7CFG1_9TELE</name>
<keyword evidence="4" id="KW-1185">Reference proteome</keyword>
<feature type="region of interest" description="Disordered" evidence="1">
    <location>
        <begin position="115"/>
        <end position="139"/>
    </location>
</feature>
<gene>
    <name evidence="3" type="ORF">ATANTOWER_006232</name>
</gene>
<evidence type="ECO:0000313" key="4">
    <source>
        <dbReference type="Proteomes" id="UP001345963"/>
    </source>
</evidence>
<comment type="caution">
    <text evidence="3">The sequence shown here is derived from an EMBL/GenBank/DDBJ whole genome shotgun (WGS) entry which is preliminary data.</text>
</comment>
<sequence>MLPFQLPIASEQDINEAESLLKEESVCQNMTARLALVGGTNSDNLIRWMLATAMTNALASRFNWAGKKDKHCSKSKKPFKDTTLQHCMFAAARQFDAKLTDKEYSETVKKWLRYAPEREGGIPRSQSDPNPSQVNQSQT</sequence>
<protein>
    <recommendedName>
        <fullName evidence="2">DUF4806 domain-containing protein</fullName>
    </recommendedName>
</protein>
<evidence type="ECO:0000313" key="3">
    <source>
        <dbReference type="EMBL" id="MED6261521.1"/>
    </source>
</evidence>